<reference evidence="4 5" key="1">
    <citation type="submission" date="2018-01" db="EMBL/GenBank/DDBJ databases">
        <title>The whole genome sequencing and assembly of Halobacillus litoralis ERB031 strain.</title>
        <authorList>
            <person name="Lee S.-J."/>
            <person name="Park M.-K."/>
            <person name="Kim J.-Y."/>
            <person name="Lee Y.-J."/>
            <person name="Yi H."/>
            <person name="Bahn Y.-S."/>
            <person name="Kim J.F."/>
            <person name="Lee D.-W."/>
        </authorList>
    </citation>
    <scope>NUCLEOTIDE SEQUENCE [LARGE SCALE GENOMIC DNA]</scope>
    <source>
        <strain evidence="4 5">ERB 031</strain>
    </source>
</reference>
<comment type="similarity">
    <text evidence="1">Belongs to the UPF0749 family.</text>
</comment>
<feature type="signal peptide" evidence="3">
    <location>
        <begin position="1"/>
        <end position="21"/>
    </location>
</feature>
<dbReference type="Pfam" id="PF05949">
    <property type="entry name" value="DUF881"/>
    <property type="match status" value="1"/>
</dbReference>
<dbReference type="OrthoDB" id="2439649at2"/>
<dbReference type="PANTHER" id="PTHR37313:SF2">
    <property type="entry name" value="UPF0749 PROTEIN YLXX"/>
    <property type="match status" value="1"/>
</dbReference>
<feature type="chain" id="PRO_5039212128" description="NgoFVII family restriction endonuclease" evidence="3">
    <location>
        <begin position="22"/>
        <end position="234"/>
    </location>
</feature>
<name>A0A410M8R6_9BACI</name>
<dbReference type="AlphaFoldDB" id="A0A410M8R6"/>
<dbReference type="EMBL" id="CP026118">
    <property type="protein sequence ID" value="QAS51092.1"/>
    <property type="molecule type" value="Genomic_DNA"/>
</dbReference>
<gene>
    <name evidence="4" type="ORF">HLI_02175</name>
</gene>
<protein>
    <recommendedName>
        <fullName evidence="6">NgoFVII family restriction endonuclease</fullName>
    </recommendedName>
</protein>
<accession>A0A410M8R6</accession>
<evidence type="ECO:0008006" key="6">
    <source>
        <dbReference type="Google" id="ProtNLM"/>
    </source>
</evidence>
<dbReference type="RefSeq" id="WP_128522854.1">
    <property type="nucleotide sequence ID" value="NZ_CANLVY010000004.1"/>
</dbReference>
<proteinExistence type="inferred from homology"/>
<keyword evidence="2" id="KW-0175">Coiled coil</keyword>
<evidence type="ECO:0000313" key="4">
    <source>
        <dbReference type="EMBL" id="QAS51092.1"/>
    </source>
</evidence>
<sequence length="234" mass="26714">MPRRTKWLVSFVCLFFGFMVAVQFQTTSHEADIRDTRDKWEVREELKRQQDAQQDLLEKISVADQTIEDYEEQSSEEQMGTLKESIASLEKRIGLEKKEGEGVVITIAPIFEESLTEQTYPSLSQHLLTRLLNELNTYGATDVSIGNERITNISPIRDVNGATYVNNRPVGSLPVTMKVLAENPQKLRDYMNGSPTQDIFNMDNMEIQFELKEQVTLPQYDAPLHLEILEEAGG</sequence>
<dbReference type="Gene3D" id="3.30.70.1880">
    <property type="entry name" value="Protein of unknown function DUF881"/>
    <property type="match status" value="1"/>
</dbReference>
<dbReference type="KEGG" id="hli:HLI_02175"/>
<evidence type="ECO:0000256" key="3">
    <source>
        <dbReference type="SAM" id="SignalP"/>
    </source>
</evidence>
<organism evidence="4 5">
    <name type="scientific">Halobacillus litoralis</name>
    <dbReference type="NCBI Taxonomy" id="45668"/>
    <lineage>
        <taxon>Bacteria</taxon>
        <taxon>Bacillati</taxon>
        <taxon>Bacillota</taxon>
        <taxon>Bacilli</taxon>
        <taxon>Bacillales</taxon>
        <taxon>Bacillaceae</taxon>
        <taxon>Halobacillus</taxon>
    </lineage>
</organism>
<dbReference type="Proteomes" id="UP000287756">
    <property type="component" value="Chromosome"/>
</dbReference>
<dbReference type="InterPro" id="IPR010273">
    <property type="entry name" value="DUF881"/>
</dbReference>
<evidence type="ECO:0000256" key="2">
    <source>
        <dbReference type="SAM" id="Coils"/>
    </source>
</evidence>
<evidence type="ECO:0000313" key="5">
    <source>
        <dbReference type="Proteomes" id="UP000287756"/>
    </source>
</evidence>
<feature type="coiled-coil region" evidence="2">
    <location>
        <begin position="53"/>
        <end position="92"/>
    </location>
</feature>
<dbReference type="PANTHER" id="PTHR37313">
    <property type="entry name" value="UPF0749 PROTEIN RV1825"/>
    <property type="match status" value="1"/>
</dbReference>
<keyword evidence="3" id="KW-0732">Signal</keyword>
<evidence type="ECO:0000256" key="1">
    <source>
        <dbReference type="ARBA" id="ARBA00009108"/>
    </source>
</evidence>